<protein>
    <submittedName>
        <fullName evidence="1">Uncharacterized protein</fullName>
    </submittedName>
</protein>
<dbReference type="HOGENOM" id="CLU_1875082_0_0_1"/>
<keyword evidence="2" id="KW-1185">Reference proteome</keyword>
<organism evidence="1 2">
    <name type="scientific">Cochliobolus carbonum (strain 26-R-13)</name>
    <name type="common">Maize leaf spot fungus</name>
    <name type="synonym">Bipolaris zeicola</name>
    <dbReference type="NCBI Taxonomy" id="930089"/>
    <lineage>
        <taxon>Eukaryota</taxon>
        <taxon>Fungi</taxon>
        <taxon>Dikarya</taxon>
        <taxon>Ascomycota</taxon>
        <taxon>Pezizomycotina</taxon>
        <taxon>Dothideomycetes</taxon>
        <taxon>Pleosporomycetidae</taxon>
        <taxon>Pleosporales</taxon>
        <taxon>Pleosporineae</taxon>
        <taxon>Pleosporaceae</taxon>
        <taxon>Bipolaris</taxon>
    </lineage>
</organism>
<dbReference type="EMBL" id="KI964585">
    <property type="protein sequence ID" value="EUC34810.1"/>
    <property type="molecule type" value="Genomic_DNA"/>
</dbReference>
<evidence type="ECO:0000313" key="1">
    <source>
        <dbReference type="EMBL" id="EUC34810.1"/>
    </source>
</evidence>
<dbReference type="Proteomes" id="UP000053841">
    <property type="component" value="Unassembled WGS sequence"/>
</dbReference>
<name>W6YBA7_COCC2</name>
<accession>W6YBA7</accession>
<proteinExistence type="predicted"/>
<evidence type="ECO:0000313" key="2">
    <source>
        <dbReference type="Proteomes" id="UP000053841"/>
    </source>
</evidence>
<sequence length="136" mass="14761">MPLERDPGHCSESQIGTGIAVLVAGWLQTRPAAAQASWCCSIYITTITTTTIVAMAASTSVFVEERASGSTGVWTSWTCQVAFGDEQQRPSHTKTAPPVRPRAALDASWARPGTCNARHWLHRRASPAQVRLTVNW</sequence>
<dbReference type="RefSeq" id="XP_007710920.1">
    <property type="nucleotide sequence ID" value="XM_007712730.1"/>
</dbReference>
<dbReference type="OrthoDB" id="3686307at2759"/>
<reference evidence="1 2" key="1">
    <citation type="journal article" date="2013" name="PLoS Genet.">
        <title>Comparative genome structure, secondary metabolite, and effector coding capacity across Cochliobolus pathogens.</title>
        <authorList>
            <person name="Condon B.J."/>
            <person name="Leng Y."/>
            <person name="Wu D."/>
            <person name="Bushley K.E."/>
            <person name="Ohm R.A."/>
            <person name="Otillar R."/>
            <person name="Martin J."/>
            <person name="Schackwitz W."/>
            <person name="Grimwood J."/>
            <person name="MohdZainudin N."/>
            <person name="Xue C."/>
            <person name="Wang R."/>
            <person name="Manning V.A."/>
            <person name="Dhillon B."/>
            <person name="Tu Z.J."/>
            <person name="Steffenson B.J."/>
            <person name="Salamov A."/>
            <person name="Sun H."/>
            <person name="Lowry S."/>
            <person name="LaButti K."/>
            <person name="Han J."/>
            <person name="Copeland A."/>
            <person name="Lindquist E."/>
            <person name="Barry K."/>
            <person name="Schmutz J."/>
            <person name="Baker S.E."/>
            <person name="Ciuffetti L.M."/>
            <person name="Grigoriev I.V."/>
            <person name="Zhong S."/>
            <person name="Turgeon B.G."/>
        </authorList>
    </citation>
    <scope>NUCLEOTIDE SEQUENCE [LARGE SCALE GENOMIC DNA]</scope>
    <source>
        <strain evidence="1 2">26-R-13</strain>
    </source>
</reference>
<dbReference type="GeneID" id="19153406"/>
<dbReference type="AlphaFoldDB" id="W6YBA7"/>
<gene>
    <name evidence="1" type="ORF">COCCADRAFT_92615</name>
</gene>
<dbReference type="KEGG" id="bze:COCCADRAFT_92615"/>